<dbReference type="Gramene" id="OMP12130">
    <property type="protein sequence ID" value="OMP12130"/>
    <property type="gene ID" value="CCACVL1_00110"/>
</dbReference>
<dbReference type="CDD" id="cd06222">
    <property type="entry name" value="RNase_H_like"/>
    <property type="match status" value="1"/>
</dbReference>
<dbReference type="Proteomes" id="UP000188268">
    <property type="component" value="Unassembled WGS sequence"/>
</dbReference>
<dbReference type="GO" id="GO:0008270">
    <property type="term" value="F:zinc ion binding"/>
    <property type="evidence" value="ECO:0007669"/>
    <property type="project" value="UniProtKB-KW"/>
</dbReference>
<dbReference type="InterPro" id="IPR036397">
    <property type="entry name" value="RNaseH_sf"/>
</dbReference>
<keyword evidence="5" id="KW-0548">Nucleotidyltransferase</keyword>
<feature type="region of interest" description="Disordered" evidence="2">
    <location>
        <begin position="278"/>
        <end position="312"/>
    </location>
</feature>
<keyword evidence="6" id="KW-1185">Reference proteome</keyword>
<feature type="compositionally biased region" description="Polar residues" evidence="2">
    <location>
        <begin position="291"/>
        <end position="304"/>
    </location>
</feature>
<dbReference type="InterPro" id="IPR036691">
    <property type="entry name" value="Endo/exonu/phosph_ase_sf"/>
</dbReference>
<dbReference type="Pfam" id="PF14392">
    <property type="entry name" value="zf-CCHC_4"/>
    <property type="match status" value="1"/>
</dbReference>
<keyword evidence="1" id="KW-0479">Metal-binding</keyword>
<dbReference type="Pfam" id="PF03372">
    <property type="entry name" value="Exo_endo_phos"/>
    <property type="match status" value="1"/>
</dbReference>
<dbReference type="OrthoDB" id="1430565at2759"/>
<dbReference type="PANTHER" id="PTHR33116:SF86">
    <property type="entry name" value="REVERSE TRANSCRIPTASE DOMAIN-CONTAINING PROTEIN"/>
    <property type="match status" value="1"/>
</dbReference>
<dbReference type="GO" id="GO:0003964">
    <property type="term" value="F:RNA-directed DNA polymerase activity"/>
    <property type="evidence" value="ECO:0007669"/>
    <property type="project" value="UniProtKB-KW"/>
</dbReference>
<protein>
    <submittedName>
        <fullName evidence="5">Reverse transcriptase</fullName>
    </submittedName>
</protein>
<dbReference type="InterPro" id="IPR026960">
    <property type="entry name" value="RVT-Znf"/>
</dbReference>
<keyword evidence="1" id="KW-0863">Zinc-finger</keyword>
<dbReference type="InterPro" id="IPR001878">
    <property type="entry name" value="Znf_CCHC"/>
</dbReference>
<dbReference type="PROSITE" id="PS50158">
    <property type="entry name" value="ZF_CCHC"/>
    <property type="match status" value="1"/>
</dbReference>
<dbReference type="Gene3D" id="3.60.10.10">
    <property type="entry name" value="Endonuclease/exonuclease/phosphatase"/>
    <property type="match status" value="1"/>
</dbReference>
<feature type="compositionally biased region" description="Basic and acidic residues" evidence="2">
    <location>
        <begin position="280"/>
        <end position="290"/>
    </location>
</feature>
<dbReference type="SUPFAM" id="SSF53098">
    <property type="entry name" value="Ribonuclease H-like"/>
    <property type="match status" value="1"/>
</dbReference>
<feature type="domain" description="RNase H type-1" evidence="4">
    <location>
        <begin position="1624"/>
        <end position="1698"/>
    </location>
</feature>
<comment type="caution">
    <text evidence="5">The sequence shown here is derived from an EMBL/GenBank/DDBJ whole genome shotgun (WGS) entry which is preliminary data.</text>
</comment>
<evidence type="ECO:0000313" key="6">
    <source>
        <dbReference type="Proteomes" id="UP000188268"/>
    </source>
</evidence>
<gene>
    <name evidence="5" type="ORF">CCACVL1_00110</name>
</gene>
<keyword evidence="1" id="KW-0862">Zinc</keyword>
<dbReference type="STRING" id="210143.A0A1R3KYI5"/>
<keyword evidence="5" id="KW-0695">RNA-directed DNA polymerase</keyword>
<name>A0A1R3KYI5_COCAP</name>
<feature type="domain" description="CCHC-type" evidence="3">
    <location>
        <begin position="193"/>
        <end position="206"/>
    </location>
</feature>
<evidence type="ECO:0000256" key="2">
    <source>
        <dbReference type="SAM" id="MobiDB-lite"/>
    </source>
</evidence>
<dbReference type="OMA" id="ELMEMEC"/>
<dbReference type="SUPFAM" id="SSF56219">
    <property type="entry name" value="DNase I-like"/>
    <property type="match status" value="1"/>
</dbReference>
<dbReference type="InterPro" id="IPR043502">
    <property type="entry name" value="DNA/RNA_pol_sf"/>
</dbReference>
<dbReference type="Pfam" id="PF00078">
    <property type="entry name" value="RVT_1"/>
    <property type="match status" value="1"/>
</dbReference>
<dbReference type="SUPFAM" id="SSF56672">
    <property type="entry name" value="DNA/RNA polymerases"/>
    <property type="match status" value="1"/>
</dbReference>
<accession>A0A1R3KYI5</accession>
<dbReference type="InterPro" id="IPR044730">
    <property type="entry name" value="RNase_H-like_dom_plant"/>
</dbReference>
<dbReference type="InterPro" id="IPR012337">
    <property type="entry name" value="RNaseH-like_sf"/>
</dbReference>
<dbReference type="InterPro" id="IPR025836">
    <property type="entry name" value="Zn_knuckle_CX2CX4HX4C"/>
</dbReference>
<dbReference type="InterPro" id="IPR005135">
    <property type="entry name" value="Endo/exonuclease/phosphatase"/>
</dbReference>
<keyword evidence="5" id="KW-0808">Transferase</keyword>
<dbReference type="Pfam" id="PF13456">
    <property type="entry name" value="RVT_3"/>
    <property type="match status" value="1"/>
</dbReference>
<dbReference type="CDD" id="cd01650">
    <property type="entry name" value="RT_nLTR_like"/>
    <property type="match status" value="1"/>
</dbReference>
<dbReference type="InterPro" id="IPR000477">
    <property type="entry name" value="RT_dom"/>
</dbReference>
<dbReference type="InterPro" id="IPR002156">
    <property type="entry name" value="RNaseH_domain"/>
</dbReference>
<dbReference type="InterPro" id="IPR025558">
    <property type="entry name" value="DUF4283"/>
</dbReference>
<dbReference type="EMBL" id="AWWV01000397">
    <property type="protein sequence ID" value="OMP12130.1"/>
    <property type="molecule type" value="Genomic_DNA"/>
</dbReference>
<proteinExistence type="predicted"/>
<sequence length="1698" mass="196379">MEEPIEIVLEVAREEVSRAIRYALIGKIVADRALNRKGVFNVIRSIWGSRDLEDVRELGKNLYGFSFKTRKGLEFALNNGPWAIIGHHLILQRWEISKGVKEIEFKEIAFWIQVHNLPLEMQTMTNARRIGSTLGRIMDIEDPSWNLGIGRGFLRIKVAIDVNKPLVGGFWVPKENNGRLWCEIKYERFADFCYECGRMGHTEKTCGFVHESENLVKKYGSWLRAAPLRDAGRGDREWKREDEQGAEMMTPHNQARLMKEWNVEQWRFVDVEEAGNVDSSIEKEKTELSHESTNSLEEVQQNPNLPEPVRLSPKISTTTEIPETSSRPASTFVKTNIILQHLYSTVESNPSQTEIHNTNLVSENHLSKQLSISPTKNPVVTVINHEGEAEPGYKVEFPAEEDDDDKGLVEIRKDDVAEQALGVLVPVFQQMNLKRSVDHYDVDTIDGGRSKARKIDLNEMLLKVYEENEQLGNKENECVIEKQSVRWLASCSHQGYMRYLSWNCQGIGSALTVNNLHNLRRKYDPQFLFLMETKNKEKKLEVLRRKMHMEGRIYVEPEGLSGGLALWWVAGISVEVVDATKNFIDVRVEDDIQGVKCRICWVYGPPKFADRKVVWEMIKGRAKDFDGPWMMLGDFNDFLYHHEKEGGKERNPQKLQCFRNMMDTCGLFDLHYQGQRFTWLDKRESLIKERIDRAIANMQWMETFAKTQVFNLPIVGSDHSPILVDSNFCDKKVPKQFKFEIIWDEKEECEQIIRDGWSSAFQGSHSYQVVQKLKKCRRMLIAWSKKAFPNNKKVVEELMNEVATIQDKDVSVECCQKVEKLIADIKKAWDCEEKYWMQRSRVNWLQHGDNNTKFFHHNTLARMQHNKILSIKNEDGEWVENEDEILGTFQKFYEKLFTSGGSNNWRNILDNIPALVSEDMNIDLLRDVEDEEIKAAVFELGALKAPGPDGYNGWFYQRYWKIVCDSVIKAVKCFFTSGHLLKEINKTNVILIPKAKKAEDVGQFRPIACCNFLHKIIAKVMVNRLKPHMDSLITQNQSAFIAQRQIQDNILVANEAFHYLKLKKKGKKADMAIKIDMNKAYDRVEWKFLEAILHKIGFENKWVRWLMECVSSVSYNIFVNDVLSRMLNSASESGSVTANKQNCETMVAILEDYSRASGQMINLNKSRVVFSANAKPEQKEEMKSILHMEDAPHTGNYLGIPSFWGKSKRQAMAYVKEKIPKNICDEINSVMANFYWGQGDNENKIHWKGWKSLTNSKCEGGIGFGDLNTINIACLGKLVWRFVNNQDALWARILKGIYFPNSTIWDARKGARASWAWTSILEGRNFVKDNSQWLIRGGSDVHIWTDKWVLKQGKVELRDDEASIDLDWQPKMVSELIDKENVIWRTELIEDRVFERTVQAIQNMPINEEGGQDRLIWPADRNGEYSVKTGYIVKKTQEEKIMKRNPSSSHTVATKTWRIIWSMKVPRKIRSFLWRVCSNSIATNYLLWKRRIKDNPCCPFCLEFDETPEHLLLLCPWTRCVWFGTDLGYKLEKESISTFDTWLENAVSDECSHQEKEQIYIRIGYTCWCIWKERCRAVFELCEPNPGKVNDQIRRGVAESIGLIKVETVAKEIEQKCMNWEPPEDGWLKMNCDGAYNDSSIESGIGVIIRDKDASIVTGLNKTVKACSCQMAEGLAMREGLKLARRRRIPKIIVETDS</sequence>
<dbReference type="PROSITE" id="PS50879">
    <property type="entry name" value="RNASE_H_1"/>
    <property type="match status" value="1"/>
</dbReference>
<evidence type="ECO:0000259" key="3">
    <source>
        <dbReference type="PROSITE" id="PS50158"/>
    </source>
</evidence>
<evidence type="ECO:0000259" key="4">
    <source>
        <dbReference type="PROSITE" id="PS50879"/>
    </source>
</evidence>
<dbReference type="Gene3D" id="3.30.420.10">
    <property type="entry name" value="Ribonuclease H-like superfamily/Ribonuclease H"/>
    <property type="match status" value="1"/>
</dbReference>
<dbReference type="GO" id="GO:0003676">
    <property type="term" value="F:nucleic acid binding"/>
    <property type="evidence" value="ECO:0007669"/>
    <property type="project" value="InterPro"/>
</dbReference>
<evidence type="ECO:0000313" key="5">
    <source>
        <dbReference type="EMBL" id="OMP12130.1"/>
    </source>
</evidence>
<dbReference type="Pfam" id="PF14111">
    <property type="entry name" value="DUF4283"/>
    <property type="match status" value="1"/>
</dbReference>
<dbReference type="PANTHER" id="PTHR33116">
    <property type="entry name" value="REVERSE TRANSCRIPTASE ZINC-BINDING DOMAIN-CONTAINING PROTEIN-RELATED-RELATED"/>
    <property type="match status" value="1"/>
</dbReference>
<dbReference type="GO" id="GO:0004523">
    <property type="term" value="F:RNA-DNA hybrid ribonuclease activity"/>
    <property type="evidence" value="ECO:0007669"/>
    <property type="project" value="InterPro"/>
</dbReference>
<organism evidence="5 6">
    <name type="scientific">Corchorus capsularis</name>
    <name type="common">Jute</name>
    <dbReference type="NCBI Taxonomy" id="210143"/>
    <lineage>
        <taxon>Eukaryota</taxon>
        <taxon>Viridiplantae</taxon>
        <taxon>Streptophyta</taxon>
        <taxon>Embryophyta</taxon>
        <taxon>Tracheophyta</taxon>
        <taxon>Spermatophyta</taxon>
        <taxon>Magnoliopsida</taxon>
        <taxon>eudicotyledons</taxon>
        <taxon>Gunneridae</taxon>
        <taxon>Pentapetalae</taxon>
        <taxon>rosids</taxon>
        <taxon>malvids</taxon>
        <taxon>Malvales</taxon>
        <taxon>Malvaceae</taxon>
        <taxon>Grewioideae</taxon>
        <taxon>Apeibeae</taxon>
        <taxon>Corchorus</taxon>
    </lineage>
</organism>
<reference evidence="5 6" key="1">
    <citation type="submission" date="2013-09" db="EMBL/GenBank/DDBJ databases">
        <title>Corchorus capsularis genome sequencing.</title>
        <authorList>
            <person name="Alam M."/>
            <person name="Haque M.S."/>
            <person name="Islam M.S."/>
            <person name="Emdad E.M."/>
            <person name="Islam M.M."/>
            <person name="Ahmed B."/>
            <person name="Halim A."/>
            <person name="Hossen Q.M.M."/>
            <person name="Hossain M.Z."/>
            <person name="Ahmed R."/>
            <person name="Khan M.M."/>
            <person name="Islam R."/>
            <person name="Rashid M.M."/>
            <person name="Khan S.A."/>
            <person name="Rahman M.S."/>
            <person name="Alam M."/>
        </authorList>
    </citation>
    <scope>NUCLEOTIDE SEQUENCE [LARGE SCALE GENOMIC DNA]</scope>
    <source>
        <strain evidence="6">cv. CVL-1</strain>
        <tissue evidence="5">Whole seedling</tissue>
    </source>
</reference>
<evidence type="ECO:0000256" key="1">
    <source>
        <dbReference type="PROSITE-ProRule" id="PRU00047"/>
    </source>
</evidence>
<dbReference type="Pfam" id="PF13966">
    <property type="entry name" value="zf-RVT"/>
    <property type="match status" value="1"/>
</dbReference>